<reference evidence="2 3" key="1">
    <citation type="submission" date="2016-07" db="EMBL/GenBank/DDBJ databases">
        <title>Pervasive Adenine N6-methylation of Active Genes in Fungi.</title>
        <authorList>
            <consortium name="DOE Joint Genome Institute"/>
            <person name="Mondo S.J."/>
            <person name="Dannebaum R.O."/>
            <person name="Kuo R.C."/>
            <person name="Labutti K."/>
            <person name="Haridas S."/>
            <person name="Kuo A."/>
            <person name="Salamov A."/>
            <person name="Ahrendt S.R."/>
            <person name="Lipzen A."/>
            <person name="Sullivan W."/>
            <person name="Andreopoulos W.B."/>
            <person name="Clum A."/>
            <person name="Lindquist E."/>
            <person name="Daum C."/>
            <person name="Ramamoorthy G.K."/>
            <person name="Gryganskyi A."/>
            <person name="Culley D."/>
            <person name="Magnuson J.K."/>
            <person name="James T.Y."/>
            <person name="O'Malley M.A."/>
            <person name="Stajich J.E."/>
            <person name="Spatafora J.W."/>
            <person name="Visel A."/>
            <person name="Grigoriev I.V."/>
        </authorList>
    </citation>
    <scope>NUCLEOTIDE SEQUENCE [LARGE SCALE GENOMIC DNA]</scope>
    <source>
        <strain evidence="2 3">68-887.2</strain>
    </source>
</reference>
<accession>A0A1Y2BL21</accession>
<evidence type="ECO:0000256" key="1">
    <source>
        <dbReference type="SAM" id="MobiDB-lite"/>
    </source>
</evidence>
<comment type="caution">
    <text evidence="2">The sequence shown here is derived from an EMBL/GenBank/DDBJ whole genome shotgun (WGS) entry which is preliminary data.</text>
</comment>
<dbReference type="AlphaFoldDB" id="A0A1Y2BL21"/>
<dbReference type="OrthoDB" id="2595178at2759"/>
<name>A0A1Y2BL21_9TREE</name>
<sequence length="402" mass="45013">MRSSVRLMRVCKSWRKEASAYLYATPCITATNLPLLTEQVVRGDKKWTDIHLHPYSTPGRWIQTLDLSHLTDQGFFSPHPTTIARSMFALSSLCPNLKHLVLPLGAEGGWEEHVIRSCARGLKALEGVHENTLAKVLRAESRCLKNLQVLSFVGAAGDGGYEGIGQWNNNQQEGSFKFDKLHTLILHNRVNDGPLLDALVDRELPQLKRLVITAYHQRTRAIHETHGNQLLSLTFLPPIEYPIIRSLPPLDTLDLHPQLLQLGFLLYNQYSHLSGILARAHELHHPLHTLTITNWTIPGSAPHDFLADLVNRPPPHLKVLNIDGYRWVNAELGRTACMSGVSGEKRVWAERLAGAGIEVRDCEGRKMPCLGDVRDAEGERGRRRASFASPPKKRDQSQDDGG</sequence>
<dbReference type="InParanoid" id="A0A1Y2BL21"/>
<evidence type="ECO:0000313" key="2">
    <source>
        <dbReference type="EMBL" id="ORY35464.1"/>
    </source>
</evidence>
<protein>
    <recommendedName>
        <fullName evidence="4">F-box domain-containing protein</fullName>
    </recommendedName>
</protein>
<gene>
    <name evidence="2" type="ORF">BCR39DRAFT_509859</name>
</gene>
<feature type="compositionally biased region" description="Basic and acidic residues" evidence="1">
    <location>
        <begin position="368"/>
        <end position="380"/>
    </location>
</feature>
<evidence type="ECO:0008006" key="4">
    <source>
        <dbReference type="Google" id="ProtNLM"/>
    </source>
</evidence>
<organism evidence="2 3">
    <name type="scientific">Naematelia encephala</name>
    <dbReference type="NCBI Taxonomy" id="71784"/>
    <lineage>
        <taxon>Eukaryota</taxon>
        <taxon>Fungi</taxon>
        <taxon>Dikarya</taxon>
        <taxon>Basidiomycota</taxon>
        <taxon>Agaricomycotina</taxon>
        <taxon>Tremellomycetes</taxon>
        <taxon>Tremellales</taxon>
        <taxon>Naemateliaceae</taxon>
        <taxon>Naematelia</taxon>
    </lineage>
</organism>
<feature type="compositionally biased region" description="Basic and acidic residues" evidence="1">
    <location>
        <begin position="392"/>
        <end position="402"/>
    </location>
</feature>
<dbReference type="SUPFAM" id="SSF52047">
    <property type="entry name" value="RNI-like"/>
    <property type="match status" value="1"/>
</dbReference>
<dbReference type="Proteomes" id="UP000193986">
    <property type="component" value="Unassembled WGS sequence"/>
</dbReference>
<dbReference type="STRING" id="71784.A0A1Y2BL21"/>
<keyword evidence="3" id="KW-1185">Reference proteome</keyword>
<proteinExistence type="predicted"/>
<evidence type="ECO:0000313" key="3">
    <source>
        <dbReference type="Proteomes" id="UP000193986"/>
    </source>
</evidence>
<feature type="region of interest" description="Disordered" evidence="1">
    <location>
        <begin position="368"/>
        <end position="402"/>
    </location>
</feature>
<dbReference type="EMBL" id="MCFC01000001">
    <property type="protein sequence ID" value="ORY35464.1"/>
    <property type="molecule type" value="Genomic_DNA"/>
</dbReference>